<dbReference type="GO" id="GO:0000160">
    <property type="term" value="P:phosphorelay signal transduction system"/>
    <property type="evidence" value="ECO:0007669"/>
    <property type="project" value="InterPro"/>
</dbReference>
<dbReference type="PROSITE" id="PS50110">
    <property type="entry name" value="RESPONSE_REGULATORY"/>
    <property type="match status" value="1"/>
</dbReference>
<dbReference type="SMART" id="SM00448">
    <property type="entry name" value="REC"/>
    <property type="match status" value="1"/>
</dbReference>
<dbReference type="EMBL" id="JQ844188">
    <property type="protein sequence ID" value="AGS52296.1"/>
    <property type="molecule type" value="Genomic_DNA"/>
</dbReference>
<dbReference type="Pfam" id="PF00072">
    <property type="entry name" value="Response_reg"/>
    <property type="match status" value="1"/>
</dbReference>
<protein>
    <submittedName>
        <fullName evidence="3">Putative regulatory component of sensory transduction system</fullName>
    </submittedName>
</protein>
<evidence type="ECO:0000256" key="1">
    <source>
        <dbReference type="PROSITE-ProRule" id="PRU00169"/>
    </source>
</evidence>
<dbReference type="InterPro" id="IPR001789">
    <property type="entry name" value="Sig_transdc_resp-reg_receiver"/>
</dbReference>
<organism evidence="3">
    <name type="scientific">uncultured bacterium contig00061</name>
    <dbReference type="NCBI Taxonomy" id="1181544"/>
    <lineage>
        <taxon>Bacteria</taxon>
        <taxon>environmental samples</taxon>
    </lineage>
</organism>
<dbReference type="SUPFAM" id="SSF52172">
    <property type="entry name" value="CheY-like"/>
    <property type="match status" value="1"/>
</dbReference>
<sequence length="116" mass="12684">MVVDDDSYCLDLIKRIVKSFPCKIICVTSGEKALVVLSKFQPDLFLLDIAMPVMDGIELAKRIKALGNKAPIIFITGNANKDSVIKAVKAGGADFILKPINHQNVTSRLNKFLKPA</sequence>
<dbReference type="InterPro" id="IPR052048">
    <property type="entry name" value="ST_Response_Regulator"/>
</dbReference>
<feature type="modified residue" description="4-aspartylphosphate" evidence="1">
    <location>
        <position position="48"/>
    </location>
</feature>
<name>A0A806JYX8_9BACT</name>
<dbReference type="Gene3D" id="3.40.50.2300">
    <property type="match status" value="1"/>
</dbReference>
<dbReference type="PANTHER" id="PTHR43228">
    <property type="entry name" value="TWO-COMPONENT RESPONSE REGULATOR"/>
    <property type="match status" value="1"/>
</dbReference>
<dbReference type="InterPro" id="IPR011006">
    <property type="entry name" value="CheY-like_superfamily"/>
</dbReference>
<evidence type="ECO:0000313" key="3">
    <source>
        <dbReference type="EMBL" id="AGS52296.1"/>
    </source>
</evidence>
<dbReference type="AlphaFoldDB" id="A0A806JYX8"/>
<dbReference type="PANTHER" id="PTHR43228:SF1">
    <property type="entry name" value="TWO-COMPONENT RESPONSE REGULATOR ARR22"/>
    <property type="match status" value="1"/>
</dbReference>
<accession>A0A806JYX8</accession>
<reference evidence="3" key="1">
    <citation type="submission" date="2012-03" db="EMBL/GenBank/DDBJ databases">
        <title>Functional metagenomics reveals considerable lignocellulase gene clusters in the gut microbiome of a wood-feeding higher termite.</title>
        <authorList>
            <person name="Liu N."/>
        </authorList>
    </citation>
    <scope>NUCLEOTIDE SEQUENCE</scope>
</reference>
<evidence type="ECO:0000259" key="2">
    <source>
        <dbReference type="PROSITE" id="PS50110"/>
    </source>
</evidence>
<feature type="domain" description="Response regulatory" evidence="2">
    <location>
        <begin position="1"/>
        <end position="113"/>
    </location>
</feature>
<keyword evidence="1" id="KW-0597">Phosphoprotein</keyword>
<proteinExistence type="predicted"/>
<dbReference type="CDD" id="cd00156">
    <property type="entry name" value="REC"/>
    <property type="match status" value="1"/>
</dbReference>